<feature type="chain" id="PRO_5043126752" evidence="10">
    <location>
        <begin position="19"/>
        <end position="439"/>
    </location>
</feature>
<dbReference type="FunFam" id="3.40.630.10:FF:000020">
    <property type="entry name" value="Carboxypeptidase D"/>
    <property type="match status" value="1"/>
</dbReference>
<keyword evidence="3" id="KW-0121">Carboxypeptidase</keyword>
<dbReference type="InterPro" id="IPR008969">
    <property type="entry name" value="CarboxyPept-like_regulatory"/>
</dbReference>
<evidence type="ECO:0000313" key="12">
    <source>
        <dbReference type="EMBL" id="VDN08461.1"/>
    </source>
</evidence>
<evidence type="ECO:0000313" key="14">
    <source>
        <dbReference type="WBParaSite" id="TCLT_0001076301-mRNA-1"/>
    </source>
</evidence>
<reference evidence="12 13" key="2">
    <citation type="submission" date="2018-11" db="EMBL/GenBank/DDBJ databases">
        <authorList>
            <consortium name="Pathogen Informatics"/>
        </authorList>
    </citation>
    <scope>NUCLEOTIDE SEQUENCE [LARGE SCALE GENOMIC DNA]</scope>
</reference>
<feature type="signal peptide" evidence="10">
    <location>
        <begin position="1"/>
        <end position="18"/>
    </location>
</feature>
<evidence type="ECO:0000256" key="1">
    <source>
        <dbReference type="ARBA" id="ARBA00001947"/>
    </source>
</evidence>
<dbReference type="InterPro" id="IPR050753">
    <property type="entry name" value="Peptidase_M14_domain"/>
</dbReference>
<protein>
    <submittedName>
        <fullName evidence="14">Peptidase_M14 domain-containing protein</fullName>
    </submittedName>
</protein>
<dbReference type="SUPFAM" id="SSF53187">
    <property type="entry name" value="Zn-dependent exopeptidases"/>
    <property type="match status" value="1"/>
</dbReference>
<evidence type="ECO:0000256" key="10">
    <source>
        <dbReference type="SAM" id="SignalP"/>
    </source>
</evidence>
<dbReference type="PROSITE" id="PS52035">
    <property type="entry name" value="PEPTIDASE_M14"/>
    <property type="match status" value="1"/>
</dbReference>
<dbReference type="STRING" id="103827.A0A0N5DC44"/>
<keyword evidence="4" id="KW-0645">Protease</keyword>
<dbReference type="SUPFAM" id="SSF49464">
    <property type="entry name" value="Carboxypeptidase regulatory domain-like"/>
    <property type="match status" value="1"/>
</dbReference>
<comment type="cofactor">
    <cofactor evidence="1">
        <name>Zn(2+)</name>
        <dbReference type="ChEBI" id="CHEBI:29105"/>
    </cofactor>
</comment>
<dbReference type="Gene3D" id="2.60.40.1120">
    <property type="entry name" value="Carboxypeptidase-like, regulatory domain"/>
    <property type="match status" value="1"/>
</dbReference>
<evidence type="ECO:0000256" key="9">
    <source>
        <dbReference type="PROSITE-ProRule" id="PRU01379"/>
    </source>
</evidence>
<dbReference type="SMART" id="SM00631">
    <property type="entry name" value="Zn_pept"/>
    <property type="match status" value="1"/>
</dbReference>
<keyword evidence="8" id="KW-0325">Glycoprotein</keyword>
<evidence type="ECO:0000256" key="2">
    <source>
        <dbReference type="ARBA" id="ARBA00005988"/>
    </source>
</evidence>
<evidence type="ECO:0000256" key="3">
    <source>
        <dbReference type="ARBA" id="ARBA00022645"/>
    </source>
</evidence>
<evidence type="ECO:0000256" key="8">
    <source>
        <dbReference type="ARBA" id="ARBA00023180"/>
    </source>
</evidence>
<dbReference type="PANTHER" id="PTHR11532">
    <property type="entry name" value="PROTEASE M14 CARBOXYPEPTIDASE"/>
    <property type="match status" value="1"/>
</dbReference>
<dbReference type="InterPro" id="IPR000834">
    <property type="entry name" value="Peptidase_M14"/>
</dbReference>
<dbReference type="GO" id="GO:0004181">
    <property type="term" value="F:metallocarboxypeptidase activity"/>
    <property type="evidence" value="ECO:0007669"/>
    <property type="project" value="InterPro"/>
</dbReference>
<dbReference type="GO" id="GO:0016485">
    <property type="term" value="P:protein processing"/>
    <property type="evidence" value="ECO:0007669"/>
    <property type="project" value="TreeGrafter"/>
</dbReference>
<dbReference type="Proteomes" id="UP000276776">
    <property type="component" value="Unassembled WGS sequence"/>
</dbReference>
<reference evidence="14" key="1">
    <citation type="submission" date="2017-02" db="UniProtKB">
        <authorList>
            <consortium name="WormBaseParasite"/>
        </authorList>
    </citation>
    <scope>IDENTIFICATION</scope>
</reference>
<feature type="active site" description="Proton donor/acceptor" evidence="9">
    <location>
        <position position="316"/>
    </location>
</feature>
<evidence type="ECO:0000259" key="11">
    <source>
        <dbReference type="PROSITE" id="PS52035"/>
    </source>
</evidence>
<evidence type="ECO:0000256" key="7">
    <source>
        <dbReference type="ARBA" id="ARBA00022833"/>
    </source>
</evidence>
<dbReference type="GO" id="GO:0005615">
    <property type="term" value="C:extracellular space"/>
    <property type="evidence" value="ECO:0007669"/>
    <property type="project" value="TreeGrafter"/>
</dbReference>
<dbReference type="AlphaFoldDB" id="A0A0N5DC44"/>
<dbReference type="OrthoDB" id="10249045at2759"/>
<dbReference type="GO" id="GO:0008270">
    <property type="term" value="F:zinc ion binding"/>
    <property type="evidence" value="ECO:0007669"/>
    <property type="project" value="InterPro"/>
</dbReference>
<sequence>MSLKILHVLLIIFQATVCELETKKIIELLESGNTIENYDTVKARIGSFIDTKEIKIHNNIELGKELKVLNDEYPQITYLYQIGKSIRGTFLTVLAIGKFARQNTPGIPEFKYIANIHGNEISGRELLLCLAHVLLENYGKNELITSLVNKTRIHLLPTMNPDGFEDATPGIHGWIQGRTNAAGIDLNRNFPQRLGPNSVRNMQPETEAIIRWTKAIPFVLSANLHDGSTVVNFPYDDGRIEGVEAKTGDHELFVQLAYSYARAHKFMWKKGPRCIGRFEDDELDEGITNGNKWYSVSGGMQDWNYVFADCFELTIEMSCEKYPNSKELKQLWDEHKFALISFIEKIHKSISGFVLDGSSGIGIPNVLIFIDKNSKVISSNAHGDFWRIVIPGTYNVTFQHSLYESVAKTVHITSEVPYKVFNVTLRRKSRFWNFDYDKR</sequence>
<evidence type="ECO:0000256" key="5">
    <source>
        <dbReference type="ARBA" id="ARBA00022723"/>
    </source>
</evidence>
<keyword evidence="10" id="KW-0732">Signal</keyword>
<keyword evidence="13" id="KW-1185">Reference proteome</keyword>
<dbReference type="EMBL" id="UYYF01005323">
    <property type="protein sequence ID" value="VDN08461.1"/>
    <property type="molecule type" value="Genomic_DNA"/>
</dbReference>
<accession>A0A0N5DC44</accession>
<dbReference type="CDD" id="cd11308">
    <property type="entry name" value="Peptidase_M14NE-CP-C_like"/>
    <property type="match status" value="1"/>
</dbReference>
<name>A0A0N5DC44_THECL</name>
<dbReference type="PRINTS" id="PR00765">
    <property type="entry name" value="CRBOXYPTASEA"/>
</dbReference>
<keyword evidence="7" id="KW-0862">Zinc</keyword>
<keyword evidence="5" id="KW-0479">Metal-binding</keyword>
<dbReference type="OMA" id="RGHERMW"/>
<evidence type="ECO:0000313" key="13">
    <source>
        <dbReference type="Proteomes" id="UP000276776"/>
    </source>
</evidence>
<dbReference type="WBParaSite" id="TCLT_0001076301-mRNA-1">
    <property type="protein sequence ID" value="TCLT_0001076301-mRNA-1"/>
    <property type="gene ID" value="TCLT_0001076301"/>
</dbReference>
<dbReference type="Gene3D" id="3.40.630.10">
    <property type="entry name" value="Zn peptidases"/>
    <property type="match status" value="1"/>
</dbReference>
<evidence type="ECO:0000256" key="4">
    <source>
        <dbReference type="ARBA" id="ARBA00022670"/>
    </source>
</evidence>
<feature type="domain" description="Peptidase M14" evidence="11">
    <location>
        <begin position="55"/>
        <end position="346"/>
    </location>
</feature>
<dbReference type="Pfam" id="PF00246">
    <property type="entry name" value="Peptidase_M14"/>
    <property type="match status" value="1"/>
</dbReference>
<evidence type="ECO:0000256" key="6">
    <source>
        <dbReference type="ARBA" id="ARBA00022801"/>
    </source>
</evidence>
<dbReference type="Pfam" id="PF13620">
    <property type="entry name" value="CarboxypepD_reg"/>
    <property type="match status" value="1"/>
</dbReference>
<proteinExistence type="inferred from homology"/>
<keyword evidence="6" id="KW-0378">Hydrolase</keyword>
<comment type="similarity">
    <text evidence="2 9">Belongs to the peptidase M14 family.</text>
</comment>
<dbReference type="GO" id="GO:0006518">
    <property type="term" value="P:peptide metabolic process"/>
    <property type="evidence" value="ECO:0007669"/>
    <property type="project" value="TreeGrafter"/>
</dbReference>
<gene>
    <name evidence="12" type="ORF">TCLT_LOCUS10745</name>
</gene>
<dbReference type="PANTHER" id="PTHR11532:SF73">
    <property type="entry name" value="CARBOXYPEPTIDASE D"/>
    <property type="match status" value="1"/>
</dbReference>
<organism evidence="14">
    <name type="scientific">Thelazia callipaeda</name>
    <name type="common">Oriental eyeworm</name>
    <name type="synonym">Parasitic nematode</name>
    <dbReference type="NCBI Taxonomy" id="103827"/>
    <lineage>
        <taxon>Eukaryota</taxon>
        <taxon>Metazoa</taxon>
        <taxon>Ecdysozoa</taxon>
        <taxon>Nematoda</taxon>
        <taxon>Chromadorea</taxon>
        <taxon>Rhabditida</taxon>
        <taxon>Spirurina</taxon>
        <taxon>Spiruromorpha</taxon>
        <taxon>Thelazioidea</taxon>
        <taxon>Thelaziidae</taxon>
        <taxon>Thelazia</taxon>
    </lineage>
</organism>